<feature type="signal peptide" evidence="1">
    <location>
        <begin position="1"/>
        <end position="18"/>
    </location>
</feature>
<dbReference type="EMBL" id="JANBVO010000001">
    <property type="protein sequence ID" value="KAJ9157611.1"/>
    <property type="molecule type" value="Genomic_DNA"/>
</dbReference>
<evidence type="ECO:0000313" key="3">
    <source>
        <dbReference type="Proteomes" id="UP001174694"/>
    </source>
</evidence>
<gene>
    <name evidence="2" type="ORF">NKR23_g148</name>
</gene>
<name>A0AA38VQR6_9PEZI</name>
<evidence type="ECO:0000256" key="1">
    <source>
        <dbReference type="SAM" id="SignalP"/>
    </source>
</evidence>
<reference evidence="2" key="1">
    <citation type="submission" date="2022-07" db="EMBL/GenBank/DDBJ databases">
        <title>Fungi with potential for degradation of polypropylene.</title>
        <authorList>
            <person name="Gostincar C."/>
        </authorList>
    </citation>
    <scope>NUCLEOTIDE SEQUENCE</scope>
    <source>
        <strain evidence="2">EXF-13308</strain>
    </source>
</reference>
<dbReference type="Proteomes" id="UP001174694">
    <property type="component" value="Unassembled WGS sequence"/>
</dbReference>
<comment type="caution">
    <text evidence="2">The sequence shown here is derived from an EMBL/GenBank/DDBJ whole genome shotgun (WGS) entry which is preliminary data.</text>
</comment>
<proteinExistence type="predicted"/>
<keyword evidence="3" id="KW-1185">Reference proteome</keyword>
<sequence>MFAKALVSVVLLSSLAAAAPHSRREVKTAATLIKAVMPTSDSCSGAQFPDECRTADQASQYIIDAMAKYKLYTYGEIAAVLSLIGYESVDMKFKHNVSPGRAGQGTSNMQMSSLNIEYAKSITELATEAATADENSILALVTPDQYNFGSGPWFLTEKCSDTQAELKKGTDAGWEAYMTCVGVDATDSERLAYWTRAKEAFGLSG</sequence>
<feature type="chain" id="PRO_5041464038" evidence="1">
    <location>
        <begin position="19"/>
        <end position="205"/>
    </location>
</feature>
<dbReference type="AlphaFoldDB" id="A0AA38VQR6"/>
<keyword evidence="1" id="KW-0732">Signal</keyword>
<organism evidence="2 3">
    <name type="scientific">Pleurostoma richardsiae</name>
    <dbReference type="NCBI Taxonomy" id="41990"/>
    <lineage>
        <taxon>Eukaryota</taxon>
        <taxon>Fungi</taxon>
        <taxon>Dikarya</taxon>
        <taxon>Ascomycota</taxon>
        <taxon>Pezizomycotina</taxon>
        <taxon>Sordariomycetes</taxon>
        <taxon>Sordariomycetidae</taxon>
        <taxon>Calosphaeriales</taxon>
        <taxon>Pleurostomataceae</taxon>
        <taxon>Pleurostoma</taxon>
    </lineage>
</organism>
<accession>A0AA38VQR6</accession>
<evidence type="ECO:0000313" key="2">
    <source>
        <dbReference type="EMBL" id="KAJ9157611.1"/>
    </source>
</evidence>
<protein>
    <submittedName>
        <fullName evidence="2">Uncharacterized protein</fullName>
    </submittedName>
</protein>